<dbReference type="PANTHER" id="PTHR15592">
    <property type="entry name" value="MATRIN 3/NUCLEAR PROTEIN 220-RELATED"/>
    <property type="match status" value="1"/>
</dbReference>
<dbReference type="Pfam" id="PF13893">
    <property type="entry name" value="RRM_5"/>
    <property type="match status" value="1"/>
</dbReference>
<keyword evidence="5" id="KW-1185">Reference proteome</keyword>
<feature type="compositionally biased region" description="Basic and acidic residues" evidence="2">
    <location>
        <begin position="37"/>
        <end position="47"/>
    </location>
</feature>
<organism evidence="4 5">
    <name type="scientific">Euplotes crassus</name>
    <dbReference type="NCBI Taxonomy" id="5936"/>
    <lineage>
        <taxon>Eukaryota</taxon>
        <taxon>Sar</taxon>
        <taxon>Alveolata</taxon>
        <taxon>Ciliophora</taxon>
        <taxon>Intramacronucleata</taxon>
        <taxon>Spirotrichea</taxon>
        <taxon>Hypotrichia</taxon>
        <taxon>Euplotida</taxon>
        <taxon>Euplotidae</taxon>
        <taxon>Moneuplotes</taxon>
    </lineage>
</organism>
<dbReference type="SUPFAM" id="SSF54928">
    <property type="entry name" value="RNA-binding domain, RBD"/>
    <property type="match status" value="1"/>
</dbReference>
<gene>
    <name evidence="4" type="ORF">ECRASSUSDP1_LOCUS5052</name>
</gene>
<protein>
    <recommendedName>
        <fullName evidence="3">RRM domain-containing protein</fullName>
    </recommendedName>
</protein>
<dbReference type="InterPro" id="IPR055204">
    <property type="entry name" value="HNRNPL_RRM"/>
</dbReference>
<feature type="domain" description="RRM" evidence="3">
    <location>
        <begin position="212"/>
        <end position="285"/>
    </location>
</feature>
<dbReference type="GO" id="GO:0003723">
    <property type="term" value="F:RNA binding"/>
    <property type="evidence" value="ECO:0007669"/>
    <property type="project" value="UniProtKB-UniRule"/>
</dbReference>
<dbReference type="InterPro" id="IPR012677">
    <property type="entry name" value="Nucleotide-bd_a/b_plait_sf"/>
</dbReference>
<name>A0AAD1U7E7_EUPCR</name>
<dbReference type="SMART" id="SM00360">
    <property type="entry name" value="RRM"/>
    <property type="match status" value="2"/>
</dbReference>
<evidence type="ECO:0000313" key="4">
    <source>
        <dbReference type="EMBL" id="CAI2363715.1"/>
    </source>
</evidence>
<dbReference type="InterPro" id="IPR000504">
    <property type="entry name" value="RRM_dom"/>
</dbReference>
<evidence type="ECO:0000313" key="5">
    <source>
        <dbReference type="Proteomes" id="UP001295684"/>
    </source>
</evidence>
<feature type="compositionally biased region" description="Polar residues" evidence="2">
    <location>
        <begin position="1"/>
        <end position="20"/>
    </location>
</feature>
<dbReference type="AlphaFoldDB" id="A0AAD1U7E7"/>
<proteinExistence type="predicted"/>
<dbReference type="Proteomes" id="UP001295684">
    <property type="component" value="Unassembled WGS sequence"/>
</dbReference>
<accession>A0AAD1U7E7</accession>
<comment type="caution">
    <text evidence="4">The sequence shown here is derived from an EMBL/GenBank/DDBJ whole genome shotgun (WGS) entry which is preliminary data.</text>
</comment>
<evidence type="ECO:0000259" key="3">
    <source>
        <dbReference type="PROSITE" id="PS50102"/>
    </source>
</evidence>
<dbReference type="Gene3D" id="3.30.70.330">
    <property type="match status" value="2"/>
</dbReference>
<dbReference type="EMBL" id="CAMPGE010004865">
    <property type="protein sequence ID" value="CAI2363715.1"/>
    <property type="molecule type" value="Genomic_DNA"/>
</dbReference>
<dbReference type="PROSITE" id="PS50102">
    <property type="entry name" value="RRM"/>
    <property type="match status" value="2"/>
</dbReference>
<feature type="compositionally biased region" description="Polar residues" evidence="2">
    <location>
        <begin position="67"/>
        <end position="99"/>
    </location>
</feature>
<feature type="domain" description="RRM" evidence="3">
    <location>
        <begin position="332"/>
        <end position="406"/>
    </location>
</feature>
<dbReference type="Pfam" id="PF22976">
    <property type="entry name" value="RRM_10"/>
    <property type="match status" value="1"/>
</dbReference>
<keyword evidence="1" id="KW-0694">RNA-binding</keyword>
<reference evidence="4" key="1">
    <citation type="submission" date="2023-07" db="EMBL/GenBank/DDBJ databases">
        <authorList>
            <consortium name="AG Swart"/>
            <person name="Singh M."/>
            <person name="Singh A."/>
            <person name="Seah K."/>
            <person name="Emmerich C."/>
        </authorList>
    </citation>
    <scope>NUCLEOTIDE SEQUENCE</scope>
    <source>
        <strain evidence="4">DP1</strain>
    </source>
</reference>
<evidence type="ECO:0000256" key="1">
    <source>
        <dbReference type="PROSITE-ProRule" id="PRU00176"/>
    </source>
</evidence>
<feature type="region of interest" description="Disordered" evidence="2">
    <location>
        <begin position="1"/>
        <end position="99"/>
    </location>
</feature>
<dbReference type="InterPro" id="IPR035979">
    <property type="entry name" value="RBD_domain_sf"/>
</dbReference>
<evidence type="ECO:0000256" key="2">
    <source>
        <dbReference type="SAM" id="MobiDB-lite"/>
    </source>
</evidence>
<sequence length="415" mass="47475">MIDKGITSSSKSYGGMNNANIDPKRHSSWIQHPNSECARDFVARPDKQQLFSEAHFSRSSYDDDPNPSGNGHQETQKFPNNPWSDNSYQFNSVQSPDYNYQNFNNNESFKGNYHEFAKAEENYPAFQPGYSGMSPPFNESPSYFSYFQGYYQYDQEYEGVQRQYHPPQHYQGYGYDYKPKQKVYPAALDEQDNEVASEKSNPNLGGRKKDSNILIASGFPLDVTPYKIFRLFSLYGNVTRIKIMFKKRDTALIQFMDSYQAKLAKLYLNGCMFGDGAIKVNTSKSSFIIMPKKGTKMESEERMLAQDFSRSKEHRYKIAGSRNFQNIAPPSKVLHLSNLPKGIGEEKLQSVFLSVAAFEKIKFFDVGGKTMAHAEFDSISTAIEVIIAFHNYNIEGRYIKISFSKSVPENLTKEE</sequence>